<dbReference type="Pfam" id="PF00127">
    <property type="entry name" value="Copper-bind"/>
    <property type="match status" value="1"/>
</dbReference>
<dbReference type="Proteomes" id="UP000076577">
    <property type="component" value="Unassembled WGS sequence"/>
</dbReference>
<dbReference type="InterPro" id="IPR000923">
    <property type="entry name" value="BlueCu_1"/>
</dbReference>
<dbReference type="PANTHER" id="PTHR36507">
    <property type="entry name" value="BLL1555 PROTEIN"/>
    <property type="match status" value="1"/>
</dbReference>
<dbReference type="GO" id="GO:0005507">
    <property type="term" value="F:copper ion binding"/>
    <property type="evidence" value="ECO:0007669"/>
    <property type="project" value="InterPro"/>
</dbReference>
<gene>
    <name evidence="5" type="primary">petE</name>
    <name evidence="5" type="ORF">PsAD2_04531</name>
</gene>
<sequence>MLLRNLPLIAAFLGGALLSPTAFAQDDMAKLCAEAEQRYVKLYGQPSSEAETGPVVKMYKYRFCPAHLTVQVGTTVRWVNVDKRTSHTVYLNETDTSESDRLFPEETFEFTFLAAGEQNYLCGPHWETQKMIGMVTVTP</sequence>
<dbReference type="GO" id="GO:0009055">
    <property type="term" value="F:electron transfer activity"/>
    <property type="evidence" value="ECO:0007669"/>
    <property type="project" value="InterPro"/>
</dbReference>
<evidence type="ECO:0000313" key="6">
    <source>
        <dbReference type="Proteomes" id="UP000076577"/>
    </source>
</evidence>
<evidence type="ECO:0000259" key="4">
    <source>
        <dbReference type="Pfam" id="PF00127"/>
    </source>
</evidence>
<dbReference type="RefSeq" id="WP_068010935.1">
    <property type="nucleotide sequence ID" value="NZ_FOFM01000011.1"/>
</dbReference>
<dbReference type="OrthoDB" id="9796416at2"/>
<dbReference type="InterPro" id="IPR052721">
    <property type="entry name" value="ET_Amicyanin"/>
</dbReference>
<reference evidence="5 6" key="1">
    <citation type="journal article" date="2016" name="Front. Microbiol.">
        <title>Comparative Genomic Analysis Reveals a Diverse Repertoire of Genes Involved in Prokaryote-Eukaryote Interactions within the Pseudovibrio Genus.</title>
        <authorList>
            <person name="Romano S."/>
            <person name="Fernandez-Guerra A."/>
            <person name="Reen F.J."/>
            <person name="Glockner F.O."/>
            <person name="Crowley S.P."/>
            <person name="O'Sullivan O."/>
            <person name="Cotter P.D."/>
            <person name="Adams C."/>
            <person name="Dobson A.D."/>
            <person name="O'Gara F."/>
        </authorList>
    </citation>
    <scope>NUCLEOTIDE SEQUENCE [LARGE SCALE GENOMIC DNA]</scope>
    <source>
        <strain evidence="5 6">Ad2</strain>
    </source>
</reference>
<name>A0A165T1Q7_9HYPH</name>
<comment type="caution">
    <text evidence="5">The sequence shown here is derived from an EMBL/GenBank/DDBJ whole genome shotgun (WGS) entry which is preliminary data.</text>
</comment>
<proteinExistence type="predicted"/>
<keyword evidence="2" id="KW-0186">Copper</keyword>
<keyword evidence="6" id="KW-1185">Reference proteome</keyword>
<dbReference type="SUPFAM" id="SSF49503">
    <property type="entry name" value="Cupredoxins"/>
    <property type="match status" value="1"/>
</dbReference>
<accession>A0A165T1Q7</accession>
<feature type="domain" description="Blue (type 1) copper" evidence="4">
    <location>
        <begin position="60"/>
        <end position="137"/>
    </location>
</feature>
<organism evidence="5 6">
    <name type="scientific">Pseudovibrio axinellae</name>
    <dbReference type="NCBI Taxonomy" id="989403"/>
    <lineage>
        <taxon>Bacteria</taxon>
        <taxon>Pseudomonadati</taxon>
        <taxon>Pseudomonadota</taxon>
        <taxon>Alphaproteobacteria</taxon>
        <taxon>Hyphomicrobiales</taxon>
        <taxon>Stappiaceae</taxon>
        <taxon>Pseudovibrio</taxon>
    </lineage>
</organism>
<feature type="chain" id="PRO_5007866937" evidence="3">
    <location>
        <begin position="25"/>
        <end position="139"/>
    </location>
</feature>
<protein>
    <submittedName>
        <fullName evidence="5">Plastocyanin</fullName>
    </submittedName>
</protein>
<dbReference type="PATRIC" id="fig|989403.3.peg.4963"/>
<dbReference type="InterPro" id="IPR008972">
    <property type="entry name" value="Cupredoxin"/>
</dbReference>
<dbReference type="STRING" id="989403.SAMN05421798_11193"/>
<evidence type="ECO:0000256" key="2">
    <source>
        <dbReference type="ARBA" id="ARBA00023008"/>
    </source>
</evidence>
<evidence type="ECO:0000313" key="5">
    <source>
        <dbReference type="EMBL" id="KZL05176.1"/>
    </source>
</evidence>
<evidence type="ECO:0000256" key="3">
    <source>
        <dbReference type="SAM" id="SignalP"/>
    </source>
</evidence>
<evidence type="ECO:0000256" key="1">
    <source>
        <dbReference type="ARBA" id="ARBA00022723"/>
    </source>
</evidence>
<dbReference type="EMBL" id="LMCB01000159">
    <property type="protein sequence ID" value="KZL05176.1"/>
    <property type="molecule type" value="Genomic_DNA"/>
</dbReference>
<feature type="signal peptide" evidence="3">
    <location>
        <begin position="1"/>
        <end position="24"/>
    </location>
</feature>
<keyword evidence="3" id="KW-0732">Signal</keyword>
<dbReference type="PANTHER" id="PTHR36507:SF1">
    <property type="entry name" value="BLL1555 PROTEIN"/>
    <property type="match status" value="1"/>
</dbReference>
<dbReference type="Gene3D" id="2.60.40.420">
    <property type="entry name" value="Cupredoxins - blue copper proteins"/>
    <property type="match status" value="1"/>
</dbReference>
<keyword evidence="1" id="KW-0479">Metal-binding</keyword>
<dbReference type="AlphaFoldDB" id="A0A165T1Q7"/>